<dbReference type="AlphaFoldDB" id="A0A9P4T883"/>
<evidence type="ECO:0000313" key="2">
    <source>
        <dbReference type="Proteomes" id="UP000801428"/>
    </source>
</evidence>
<accession>A0A9P4T883</accession>
<comment type="caution">
    <text evidence="1">The sequence shown here is derived from an EMBL/GenBank/DDBJ whole genome shotgun (WGS) entry which is preliminary data.</text>
</comment>
<reference evidence="1" key="1">
    <citation type="submission" date="2019-04" db="EMBL/GenBank/DDBJ databases">
        <title>Sequencing of skin fungus with MAO and IRED activity.</title>
        <authorList>
            <person name="Marsaioli A.J."/>
            <person name="Bonatto J.M.C."/>
            <person name="Reis Junior O."/>
        </authorList>
    </citation>
    <scope>NUCLEOTIDE SEQUENCE</scope>
    <source>
        <strain evidence="1">30M1</strain>
    </source>
</reference>
<dbReference type="OrthoDB" id="10632223at2759"/>
<protein>
    <submittedName>
        <fullName evidence="1">Uncharacterized protein</fullName>
    </submittedName>
</protein>
<sequence>MTTNEDSPHDEGLHNAVPVTSAMSSNYFPSRLPGEVRNTIYEHVMNNARPFPSPPKYLSCEQYEREYEIFLSSKRTVLFSCLGLTSTNRQIRSEFGGLLMNEMHLEIPLRKFSAFFATFFPRQCLEGSCGHSGHPTRPQSIEVVLGPRQPDNAVGRNMIDVYKVKAYAPNLKIRYSMLSGKNDYSQPWHSLWHMCLSLDGMMANDTVAFLDNIRGGLIRSVVLKVSKSDSHKSCWKFGLRKSSGKLSESEKEVMCSQGKLTGRPSWGYSLEICVQNNKGKLTEEWVYCHLSQTLVRRDQYVR</sequence>
<evidence type="ECO:0000313" key="1">
    <source>
        <dbReference type="EMBL" id="KAF2996720.1"/>
    </source>
</evidence>
<gene>
    <name evidence="1" type="ORF">E8E13_005855</name>
</gene>
<proteinExistence type="predicted"/>
<keyword evidence="2" id="KW-1185">Reference proteome</keyword>
<name>A0A9P4T883_CURKU</name>
<dbReference type="EMBL" id="SWKU01000026">
    <property type="protein sequence ID" value="KAF2996720.1"/>
    <property type="molecule type" value="Genomic_DNA"/>
</dbReference>
<organism evidence="1 2">
    <name type="scientific">Curvularia kusanoi</name>
    <name type="common">Cochliobolus kusanoi</name>
    <dbReference type="NCBI Taxonomy" id="90978"/>
    <lineage>
        <taxon>Eukaryota</taxon>
        <taxon>Fungi</taxon>
        <taxon>Dikarya</taxon>
        <taxon>Ascomycota</taxon>
        <taxon>Pezizomycotina</taxon>
        <taxon>Dothideomycetes</taxon>
        <taxon>Pleosporomycetidae</taxon>
        <taxon>Pleosporales</taxon>
        <taxon>Pleosporineae</taxon>
        <taxon>Pleosporaceae</taxon>
        <taxon>Curvularia</taxon>
    </lineage>
</organism>
<dbReference type="Proteomes" id="UP000801428">
    <property type="component" value="Unassembled WGS sequence"/>
</dbReference>